<evidence type="ECO:0000256" key="2">
    <source>
        <dbReference type="SAM" id="SignalP"/>
    </source>
</evidence>
<name>A0A0P0ER55_AZOBR</name>
<dbReference type="InterPro" id="IPR052701">
    <property type="entry name" value="GAG_Ulvan_Degrading_Sulfatases"/>
</dbReference>
<gene>
    <name evidence="5" type="ORF">D3868_11190</name>
    <name evidence="4" type="ORF">SIM66_18225</name>
</gene>
<keyword evidence="2" id="KW-0732">Signal</keyword>
<dbReference type="KEGG" id="abf:AMK58_03095"/>
<dbReference type="Proteomes" id="UP000298774">
    <property type="component" value="Chromosome"/>
</dbReference>
<dbReference type="PANTHER" id="PTHR43751">
    <property type="entry name" value="SULFATASE"/>
    <property type="match status" value="1"/>
</dbReference>
<dbReference type="SUPFAM" id="SSF53649">
    <property type="entry name" value="Alkaline phosphatase-like"/>
    <property type="match status" value="1"/>
</dbReference>
<proteinExistence type="predicted"/>
<dbReference type="EMBL" id="CP032339">
    <property type="protein sequence ID" value="QCO09551.1"/>
    <property type="molecule type" value="Genomic_DNA"/>
</dbReference>
<dbReference type="InterPro" id="IPR017850">
    <property type="entry name" value="Alkaline_phosphatase_core_sf"/>
</dbReference>
<reference evidence="5 6" key="1">
    <citation type="submission" date="2018-09" db="EMBL/GenBank/DDBJ databases">
        <title>Whole genome based analysis of evolution and adaptive divergence in Indian and Brazilian strains of Azospirillum brasilense.</title>
        <authorList>
            <person name="Singh C."/>
            <person name="Tripathi A.K."/>
        </authorList>
    </citation>
    <scope>NUCLEOTIDE SEQUENCE [LARGE SCALE GENOMIC DNA]</scope>
    <source>
        <strain evidence="5 6">MTCC4038</strain>
    </source>
</reference>
<evidence type="ECO:0000313" key="6">
    <source>
        <dbReference type="Proteomes" id="UP000298774"/>
    </source>
</evidence>
<dbReference type="Gene3D" id="3.40.720.10">
    <property type="entry name" value="Alkaline Phosphatase, subunit A"/>
    <property type="match status" value="1"/>
</dbReference>
<feature type="signal peptide" evidence="2">
    <location>
        <begin position="1"/>
        <end position="43"/>
    </location>
</feature>
<dbReference type="EMBL" id="JAWXYC010000004">
    <property type="protein sequence ID" value="MDX5953115.1"/>
    <property type="molecule type" value="Genomic_DNA"/>
</dbReference>
<dbReference type="Proteomes" id="UP001277471">
    <property type="component" value="Unassembled WGS sequence"/>
</dbReference>
<dbReference type="InterPro" id="IPR006311">
    <property type="entry name" value="TAT_signal"/>
</dbReference>
<keyword evidence="7" id="KW-1185">Reference proteome</keyword>
<dbReference type="GeneID" id="56450317"/>
<dbReference type="PANTHER" id="PTHR43751:SF2">
    <property type="entry name" value="SULFATASE N-TERMINAL DOMAIN-CONTAINING PROTEIN"/>
    <property type="match status" value="1"/>
</dbReference>
<dbReference type="Gene3D" id="3.30.1120.10">
    <property type="match status" value="1"/>
</dbReference>
<dbReference type="PROSITE" id="PS51318">
    <property type="entry name" value="TAT"/>
    <property type="match status" value="1"/>
</dbReference>
<dbReference type="RefSeq" id="WP_059398609.1">
    <property type="nucleotide sequence ID" value="NZ_CP012914.1"/>
</dbReference>
<evidence type="ECO:0000313" key="4">
    <source>
        <dbReference type="EMBL" id="MDX5953115.1"/>
    </source>
</evidence>
<dbReference type="AlphaFoldDB" id="A0A0P0ER55"/>
<accession>A0A0P0ER55</accession>
<protein>
    <submittedName>
        <fullName evidence="5">Arylsulfatase</fullName>
    </submittedName>
</protein>
<dbReference type="CDD" id="cd16142">
    <property type="entry name" value="ARS_like"/>
    <property type="match status" value="1"/>
</dbReference>
<sequence length="557" mass="61158">MPKNQERTADKTTPNDHKLSRRSVLAGSTALVAAAAAASQATAQTQAPPAAAPAAGGAGGRPPNILVIFGDDIGVSQISAYTMGLMGYRTPNIDRLAAEGAIFTDSYGQQSCTAGRASFILGQEPFRTGLLTIGMPGDPHGITDWMPTIADVMKTRGYATGQFGKNHLGDQDQHLPTNHGFDEFFGNLYHLNAEEEPEGYFYPKDPEFRKQFGPRGVIHSHADGRIEDTGPLNTKRMETVDEEFLAAAKDFIDRQHQANKPFFVWFNSTRMHVFTHLKPESLGRTGKGIEADGMAEHDGHVGQLLKQLDDLGIAENTIVLYTTDNGAELALWPDGAMTPFHGEKGTTWEGGMRIPMLVRWPGVVKPGSQVNEIVTLMDWMPTFAAAAGIPDLKEKMRAGFQAGTKTFKVHLDGYDLTQLLKGEAKTPPRDVMYYFDQGGNLNAIRWNDWKLSFAIASEGNIATATRETPSWAQITNLRMDPYERGLREGGGATEFLGRNMWLLVPIQGKVKDFFADFSQFPYQEGSTLNPSGINYGLLRQQAALKRLQDVERLAPPR</sequence>
<feature type="chain" id="PRO_5030012697" evidence="2">
    <location>
        <begin position="44"/>
        <end position="557"/>
    </location>
</feature>
<evidence type="ECO:0000259" key="3">
    <source>
        <dbReference type="Pfam" id="PF00884"/>
    </source>
</evidence>
<dbReference type="Pfam" id="PF00884">
    <property type="entry name" value="Sulfatase"/>
    <property type="match status" value="1"/>
</dbReference>
<feature type="compositionally biased region" description="Basic and acidic residues" evidence="1">
    <location>
        <begin position="1"/>
        <end position="18"/>
    </location>
</feature>
<dbReference type="InterPro" id="IPR000917">
    <property type="entry name" value="Sulfatase_N"/>
</dbReference>
<reference evidence="4 7" key="2">
    <citation type="submission" date="2023-11" db="EMBL/GenBank/DDBJ databases">
        <title>MicrobeMod: A computational toolkit for identifying prokaryotic methylation and restriction-modification with nanopore sequencing.</title>
        <authorList>
            <person name="Crits-Christoph A."/>
            <person name="Kang S.C."/>
            <person name="Lee H."/>
            <person name="Ostrov N."/>
        </authorList>
    </citation>
    <scope>NUCLEOTIDE SEQUENCE [LARGE SCALE GENOMIC DNA]</scope>
    <source>
        <strain evidence="4 7">ATCC 29145</strain>
    </source>
</reference>
<feature type="domain" description="Sulfatase N-terminal" evidence="3">
    <location>
        <begin position="63"/>
        <end position="389"/>
    </location>
</feature>
<organism evidence="5 6">
    <name type="scientific">Azospirillum brasilense</name>
    <dbReference type="NCBI Taxonomy" id="192"/>
    <lineage>
        <taxon>Bacteria</taxon>
        <taxon>Pseudomonadati</taxon>
        <taxon>Pseudomonadota</taxon>
        <taxon>Alphaproteobacteria</taxon>
        <taxon>Rhodospirillales</taxon>
        <taxon>Azospirillaceae</taxon>
        <taxon>Azospirillum</taxon>
    </lineage>
</organism>
<feature type="region of interest" description="Disordered" evidence="1">
    <location>
        <begin position="1"/>
        <end position="22"/>
    </location>
</feature>
<evidence type="ECO:0000313" key="5">
    <source>
        <dbReference type="EMBL" id="QCO09551.1"/>
    </source>
</evidence>
<evidence type="ECO:0000313" key="7">
    <source>
        <dbReference type="Proteomes" id="UP001277471"/>
    </source>
</evidence>
<evidence type="ECO:0000256" key="1">
    <source>
        <dbReference type="SAM" id="MobiDB-lite"/>
    </source>
</evidence>